<dbReference type="OrthoDB" id="9793390at2"/>
<feature type="transmembrane region" description="Helical" evidence="8">
    <location>
        <begin position="164"/>
        <end position="194"/>
    </location>
</feature>
<keyword evidence="6 8" id="KW-1133">Transmembrane helix</keyword>
<comment type="subcellular location">
    <subcellularLocation>
        <location evidence="1">Cell membrane</location>
        <topology evidence="1">Multi-pass membrane protein</topology>
    </subcellularLocation>
</comment>
<dbReference type="GO" id="GO:0055085">
    <property type="term" value="P:transmembrane transport"/>
    <property type="evidence" value="ECO:0007669"/>
    <property type="project" value="TreeGrafter"/>
</dbReference>
<dbReference type="Pfam" id="PF01594">
    <property type="entry name" value="AI-2E_transport"/>
    <property type="match status" value="1"/>
</dbReference>
<feature type="transmembrane region" description="Helical" evidence="8">
    <location>
        <begin position="241"/>
        <end position="260"/>
    </location>
</feature>
<dbReference type="EMBL" id="VLKH01000002">
    <property type="protein sequence ID" value="TWH82534.1"/>
    <property type="molecule type" value="Genomic_DNA"/>
</dbReference>
<dbReference type="AlphaFoldDB" id="A0A562JI79"/>
<dbReference type="RefSeq" id="WP_145080343.1">
    <property type="nucleotide sequence ID" value="NZ_JAYFNS010000007.1"/>
</dbReference>
<keyword evidence="10" id="KW-1185">Reference proteome</keyword>
<keyword evidence="7 8" id="KW-0472">Membrane</keyword>
<dbReference type="GO" id="GO:0005886">
    <property type="term" value="C:plasma membrane"/>
    <property type="evidence" value="ECO:0007669"/>
    <property type="project" value="UniProtKB-SubCell"/>
</dbReference>
<gene>
    <name evidence="9" type="ORF">LY60_00835</name>
</gene>
<evidence type="ECO:0000313" key="10">
    <source>
        <dbReference type="Proteomes" id="UP000315343"/>
    </source>
</evidence>
<feature type="transmembrane region" description="Helical" evidence="8">
    <location>
        <begin position="266"/>
        <end position="290"/>
    </location>
</feature>
<keyword evidence="3" id="KW-0813">Transport</keyword>
<sequence length="373" mass="40981">MIDYSKNNYKTILKIIITAALMLLAVINYHEAVDLLIKIYGIVYPLLLGAVMAFVLNILVVKYEKLYFPGSKNKLVVSSRRFVCILLAIMTIILVVFFALRIVIPQLVKFITLLVEKFPGVYESVVKWIVENSHEIPALQQKIKELDMDGYAVLNKVLGLLGNWTFGTVTFIGSAFGAVVEFILAVTFSIYILADKEDLKNKFKKLFKAYISKEKRTRIYDVLNTANESFSSYIVGQCKEAVILGTLCTAGMIILGFPYSTIIGPVMGLTALIPMIGAYIGAALGFLLIVAVNPLKALLFIVFIVVLQQLEGNLIYPKVVGNSIGLPGIWVFAAVIVGGGFMGIAGIIFGVPVAATAYKIMSKSVNERIKKAK</sequence>
<feature type="transmembrane region" description="Helical" evidence="8">
    <location>
        <begin position="297"/>
        <end position="316"/>
    </location>
</feature>
<keyword evidence="5 8" id="KW-0812">Transmembrane</keyword>
<reference evidence="9 10" key="1">
    <citation type="submission" date="2019-07" db="EMBL/GenBank/DDBJ databases">
        <title>Genomic Encyclopedia of Type Strains, Phase I: the one thousand microbial genomes (KMG-I) project.</title>
        <authorList>
            <person name="Kyrpides N."/>
        </authorList>
    </citation>
    <scope>NUCLEOTIDE SEQUENCE [LARGE SCALE GENOMIC DNA]</scope>
    <source>
        <strain evidence="9 10">DSM 13558</strain>
    </source>
</reference>
<feature type="transmembrane region" description="Helical" evidence="8">
    <location>
        <begin position="328"/>
        <end position="361"/>
    </location>
</feature>
<feature type="transmembrane region" description="Helical" evidence="8">
    <location>
        <begin position="82"/>
        <end position="104"/>
    </location>
</feature>
<dbReference type="PANTHER" id="PTHR21716:SF53">
    <property type="entry name" value="PERMEASE PERM-RELATED"/>
    <property type="match status" value="1"/>
</dbReference>
<evidence type="ECO:0000256" key="2">
    <source>
        <dbReference type="ARBA" id="ARBA00009773"/>
    </source>
</evidence>
<feature type="transmembrane region" description="Helical" evidence="8">
    <location>
        <begin position="42"/>
        <end position="61"/>
    </location>
</feature>
<evidence type="ECO:0000256" key="3">
    <source>
        <dbReference type="ARBA" id="ARBA00022448"/>
    </source>
</evidence>
<comment type="similarity">
    <text evidence="2">Belongs to the autoinducer-2 exporter (AI-2E) (TC 2.A.86) family.</text>
</comment>
<accession>A0A562JI79</accession>
<feature type="transmembrane region" description="Helical" evidence="8">
    <location>
        <begin position="12"/>
        <end position="30"/>
    </location>
</feature>
<evidence type="ECO:0000256" key="4">
    <source>
        <dbReference type="ARBA" id="ARBA00022475"/>
    </source>
</evidence>
<keyword evidence="4" id="KW-1003">Cell membrane</keyword>
<evidence type="ECO:0000256" key="6">
    <source>
        <dbReference type="ARBA" id="ARBA00022989"/>
    </source>
</evidence>
<protein>
    <submittedName>
        <fullName evidence="9">Putative PurR-regulated permease PerM</fullName>
    </submittedName>
</protein>
<name>A0A562JI79_9FIRM</name>
<evidence type="ECO:0000256" key="8">
    <source>
        <dbReference type="SAM" id="Phobius"/>
    </source>
</evidence>
<evidence type="ECO:0000256" key="7">
    <source>
        <dbReference type="ARBA" id="ARBA00023136"/>
    </source>
</evidence>
<dbReference type="Proteomes" id="UP000315343">
    <property type="component" value="Unassembled WGS sequence"/>
</dbReference>
<proteinExistence type="inferred from homology"/>
<dbReference type="PANTHER" id="PTHR21716">
    <property type="entry name" value="TRANSMEMBRANE PROTEIN"/>
    <property type="match status" value="1"/>
</dbReference>
<organism evidence="9 10">
    <name type="scientific">Sedimentibacter saalensis</name>
    <dbReference type="NCBI Taxonomy" id="130788"/>
    <lineage>
        <taxon>Bacteria</taxon>
        <taxon>Bacillati</taxon>
        <taxon>Bacillota</taxon>
        <taxon>Tissierellia</taxon>
        <taxon>Sedimentibacter</taxon>
    </lineage>
</organism>
<dbReference type="InterPro" id="IPR002549">
    <property type="entry name" value="AI-2E-like"/>
</dbReference>
<comment type="caution">
    <text evidence="9">The sequence shown here is derived from an EMBL/GenBank/DDBJ whole genome shotgun (WGS) entry which is preliminary data.</text>
</comment>
<evidence type="ECO:0000256" key="5">
    <source>
        <dbReference type="ARBA" id="ARBA00022692"/>
    </source>
</evidence>
<evidence type="ECO:0000313" key="9">
    <source>
        <dbReference type="EMBL" id="TWH82534.1"/>
    </source>
</evidence>
<evidence type="ECO:0000256" key="1">
    <source>
        <dbReference type="ARBA" id="ARBA00004651"/>
    </source>
</evidence>